<name>A0A841HH17_9GAMM</name>
<dbReference type="InterPro" id="IPR006905">
    <property type="entry name" value="Flavin_halogenase"/>
</dbReference>
<accession>A0A841HH17</accession>
<dbReference type="PANTHER" id="PTHR43747">
    <property type="entry name" value="FAD-BINDING PROTEIN"/>
    <property type="match status" value="1"/>
</dbReference>
<keyword evidence="2" id="KW-0285">Flavoprotein</keyword>
<dbReference type="EMBL" id="JACHHZ010000002">
    <property type="protein sequence ID" value="MBB6092431.1"/>
    <property type="molecule type" value="Genomic_DNA"/>
</dbReference>
<evidence type="ECO:0000256" key="1">
    <source>
        <dbReference type="PIRSR" id="PIRSR011396-1"/>
    </source>
</evidence>
<dbReference type="InterPro" id="IPR036188">
    <property type="entry name" value="FAD/NAD-bd_sf"/>
</dbReference>
<evidence type="ECO:0000256" key="2">
    <source>
        <dbReference type="PIRSR" id="PIRSR011396-2"/>
    </source>
</evidence>
<keyword evidence="2" id="KW-0274">FAD</keyword>
<dbReference type="PANTHER" id="PTHR43747:SF4">
    <property type="entry name" value="FLAVIN-DEPENDENT TRYPTOPHAN HALOGENASE"/>
    <property type="match status" value="1"/>
</dbReference>
<evidence type="ECO:0000313" key="3">
    <source>
        <dbReference type="EMBL" id="MBB6092431.1"/>
    </source>
</evidence>
<dbReference type="GO" id="GO:0004497">
    <property type="term" value="F:monooxygenase activity"/>
    <property type="evidence" value="ECO:0007669"/>
    <property type="project" value="InterPro"/>
</dbReference>
<feature type="binding site" evidence="2">
    <location>
        <position position="328"/>
    </location>
    <ligand>
        <name>FAD</name>
        <dbReference type="ChEBI" id="CHEBI:57692"/>
    </ligand>
</feature>
<feature type="binding site" evidence="2">
    <location>
        <position position="337"/>
    </location>
    <ligand>
        <name>FAD</name>
        <dbReference type="ChEBI" id="CHEBI:57692"/>
    </ligand>
</feature>
<dbReference type="SUPFAM" id="SSF51905">
    <property type="entry name" value="FAD/NAD(P)-binding domain"/>
    <property type="match status" value="1"/>
</dbReference>
<dbReference type="RefSeq" id="WP_184330230.1">
    <property type="nucleotide sequence ID" value="NZ_JACHHZ010000002.1"/>
</dbReference>
<dbReference type="AlphaFoldDB" id="A0A841HH17"/>
<dbReference type="PIRSF" id="PIRSF011396">
    <property type="entry name" value="Trp_halogenase"/>
    <property type="match status" value="1"/>
</dbReference>
<dbReference type="GO" id="GO:0000166">
    <property type="term" value="F:nucleotide binding"/>
    <property type="evidence" value="ECO:0007669"/>
    <property type="project" value="UniProtKB-KW"/>
</dbReference>
<keyword evidence="4" id="KW-1185">Reference proteome</keyword>
<feature type="active site" evidence="1">
    <location>
        <position position="79"/>
    </location>
</feature>
<dbReference type="Proteomes" id="UP000588068">
    <property type="component" value="Unassembled WGS sequence"/>
</dbReference>
<dbReference type="Gene3D" id="3.50.50.60">
    <property type="entry name" value="FAD/NAD(P)-binding domain"/>
    <property type="match status" value="1"/>
</dbReference>
<comment type="caution">
    <text evidence="3">The sequence shown here is derived from an EMBL/GenBank/DDBJ whole genome shotgun (WGS) entry which is preliminary data.</text>
</comment>
<dbReference type="InterPro" id="IPR033856">
    <property type="entry name" value="Trp_halogen"/>
</dbReference>
<feature type="binding site" evidence="2">
    <location>
        <begin position="14"/>
        <end position="17"/>
    </location>
    <ligand>
        <name>FAD</name>
        <dbReference type="ChEBI" id="CHEBI:57692"/>
    </ligand>
</feature>
<gene>
    <name evidence="3" type="ORF">HNQ60_001309</name>
</gene>
<organism evidence="3 4">
    <name type="scientific">Povalibacter uvarum</name>
    <dbReference type="NCBI Taxonomy" id="732238"/>
    <lineage>
        <taxon>Bacteria</taxon>
        <taxon>Pseudomonadati</taxon>
        <taxon>Pseudomonadota</taxon>
        <taxon>Gammaproteobacteria</taxon>
        <taxon>Steroidobacterales</taxon>
        <taxon>Steroidobacteraceae</taxon>
        <taxon>Povalibacter</taxon>
    </lineage>
</organism>
<evidence type="ECO:0000313" key="4">
    <source>
        <dbReference type="Proteomes" id="UP000588068"/>
    </source>
</evidence>
<keyword evidence="2" id="KW-0547">Nucleotide-binding</keyword>
<feature type="binding site" evidence="2">
    <location>
        <position position="341"/>
    </location>
    <ligand>
        <name>FAD</name>
        <dbReference type="ChEBI" id="CHEBI:57692"/>
    </ligand>
</feature>
<dbReference type="EC" id="1.14.19.9" evidence="3"/>
<keyword evidence="3" id="KW-0560">Oxidoreductase</keyword>
<proteinExistence type="predicted"/>
<dbReference type="InterPro" id="IPR050816">
    <property type="entry name" value="Flavin-dep_Halogenase_NPB"/>
</dbReference>
<feature type="binding site" evidence="2">
    <location>
        <position position="79"/>
    </location>
    <ligand>
        <name>7-chloro-L-tryptophan</name>
        <dbReference type="ChEBI" id="CHEBI:58713"/>
    </ligand>
</feature>
<sequence length="500" mass="56104">MQTRPVKRVVIAGGGTAGWTAAAALAQQLGPLLDITLVESEEIGTVGVGESTIPTIRTFNALLGLDEREFMRETQASFKLGIAFENWARLGDRYFHAFGEIGRSTWMGGFHNMWLMAKAAGFGGDIGEYCFEHQAAEAGKFALSETVPINFSFHLDASLYARFLRAKSEPKGVKRIEGKIARVEQDPESGHVTALMLESGQRVEGDLFIDCTGFRGLLIEQTLKAGYEDWRHWLPTDSALAVQTGSTERILPYTRAIARTAGWQWRIPLQSRVGNGLVFCSAHQSEEQARTELLANLEGAPLFDPRLIRYVTGRRRKSWGKNVIALGLSSGFVEPLESTSIHLIQIGVTRLIKMFPFAGDFEALSARYNEHARVEFERIRDFIILHYKLTERDDTSFWRACRDMEIPDSLVERIALFRESGYAYQGPEDLFTVSSWVFVMIGQRLMPKQHHHMGAMLGDQRLRRALDSLKGSIAQGVTSMPRHKDFLRQYCPAPQSETAP</sequence>
<reference evidence="3 4" key="1">
    <citation type="submission" date="2020-08" db="EMBL/GenBank/DDBJ databases">
        <title>Genomic Encyclopedia of Type Strains, Phase IV (KMG-IV): sequencing the most valuable type-strain genomes for metagenomic binning, comparative biology and taxonomic classification.</title>
        <authorList>
            <person name="Goeker M."/>
        </authorList>
    </citation>
    <scope>NUCLEOTIDE SEQUENCE [LARGE SCALE GENOMIC DNA]</scope>
    <source>
        <strain evidence="3 4">DSM 26723</strain>
    </source>
</reference>
<protein>
    <submittedName>
        <fullName evidence="3">Tryptophan halogenase</fullName>
        <ecNumber evidence="3">1.14.19.9</ecNumber>
    </submittedName>
</protein>
<dbReference type="Pfam" id="PF04820">
    <property type="entry name" value="Trp_halogenase"/>
    <property type="match status" value="1"/>
</dbReference>